<evidence type="ECO:0000313" key="3">
    <source>
        <dbReference type="Proteomes" id="UP001162483"/>
    </source>
</evidence>
<reference evidence="2" key="1">
    <citation type="submission" date="2023-05" db="EMBL/GenBank/DDBJ databases">
        <authorList>
            <person name="Stuckert A."/>
        </authorList>
    </citation>
    <scope>NUCLEOTIDE SEQUENCE</scope>
</reference>
<comment type="caution">
    <text evidence="2">The sequence shown here is derived from an EMBL/GenBank/DDBJ whole genome shotgun (WGS) entry which is preliminary data.</text>
</comment>
<feature type="non-terminal residue" evidence="2">
    <location>
        <position position="94"/>
    </location>
</feature>
<feature type="non-terminal residue" evidence="2">
    <location>
        <position position="1"/>
    </location>
</feature>
<sequence>ASFYNILPLLRSAAEKKIGQHVSYIHCYNQGWTDNSWGPWAIGDHGAPMSLPTPKKANEKANERYQGHLMGPPTDARPSGSARVLEWSVRPWLQ</sequence>
<keyword evidence="3" id="KW-1185">Reference proteome</keyword>
<proteinExistence type="predicted"/>
<protein>
    <submittedName>
        <fullName evidence="2">Uncharacterized protein</fullName>
    </submittedName>
</protein>
<organism evidence="2 3">
    <name type="scientific">Staurois parvus</name>
    <dbReference type="NCBI Taxonomy" id="386267"/>
    <lineage>
        <taxon>Eukaryota</taxon>
        <taxon>Metazoa</taxon>
        <taxon>Chordata</taxon>
        <taxon>Craniata</taxon>
        <taxon>Vertebrata</taxon>
        <taxon>Euteleostomi</taxon>
        <taxon>Amphibia</taxon>
        <taxon>Batrachia</taxon>
        <taxon>Anura</taxon>
        <taxon>Neobatrachia</taxon>
        <taxon>Ranoidea</taxon>
        <taxon>Ranidae</taxon>
        <taxon>Staurois</taxon>
    </lineage>
</organism>
<feature type="region of interest" description="Disordered" evidence="1">
    <location>
        <begin position="66"/>
        <end position="94"/>
    </location>
</feature>
<evidence type="ECO:0000313" key="2">
    <source>
        <dbReference type="EMBL" id="CAI9562741.1"/>
    </source>
</evidence>
<dbReference type="EMBL" id="CATNWA010012033">
    <property type="protein sequence ID" value="CAI9562741.1"/>
    <property type="molecule type" value="Genomic_DNA"/>
</dbReference>
<gene>
    <name evidence="2" type="ORF">SPARVUS_LOCUS5657614</name>
</gene>
<name>A0ABN9CUG1_9NEOB</name>
<accession>A0ABN9CUG1</accession>
<evidence type="ECO:0000256" key="1">
    <source>
        <dbReference type="SAM" id="MobiDB-lite"/>
    </source>
</evidence>
<dbReference type="Proteomes" id="UP001162483">
    <property type="component" value="Unassembled WGS sequence"/>
</dbReference>